<evidence type="ECO:0000259" key="16">
    <source>
        <dbReference type="PROSITE" id="PS52029"/>
    </source>
</evidence>
<dbReference type="Gene3D" id="2.60.40.3710">
    <property type="match status" value="1"/>
</dbReference>
<comment type="caution">
    <text evidence="17">The sequence shown here is derived from an EMBL/GenBank/DDBJ whole genome shotgun (WGS) entry which is preliminary data.</text>
</comment>
<evidence type="ECO:0000256" key="14">
    <source>
        <dbReference type="SAM" id="MobiDB-lite"/>
    </source>
</evidence>
<dbReference type="PROSITE" id="PS52029">
    <property type="entry name" value="LD_TPASE"/>
    <property type="match status" value="1"/>
</dbReference>
<evidence type="ECO:0000256" key="7">
    <source>
        <dbReference type="ARBA" id="ARBA00023136"/>
    </source>
</evidence>
<dbReference type="AlphaFoldDB" id="A0A4Q7KC30"/>
<evidence type="ECO:0000256" key="8">
    <source>
        <dbReference type="ARBA" id="ARBA00023139"/>
    </source>
</evidence>
<dbReference type="GO" id="GO:0071555">
    <property type="term" value="P:cell wall organization"/>
    <property type="evidence" value="ECO:0007669"/>
    <property type="project" value="UniProtKB-UniRule"/>
</dbReference>
<dbReference type="FunFam" id="2.40.440.10:FF:000005">
    <property type="entry name" value="L,D-transpeptidase 2"/>
    <property type="match status" value="1"/>
</dbReference>
<proteinExistence type="predicted"/>
<feature type="active site" description="Nucleophile" evidence="13">
    <location>
        <position position="344"/>
    </location>
</feature>
<keyword evidence="9" id="KW-0449">Lipoprotein</keyword>
<keyword evidence="6 13" id="KW-0573">Peptidoglycan synthesis</keyword>
<dbReference type="Pfam" id="PF17964">
    <property type="entry name" value="Big_10"/>
    <property type="match status" value="1"/>
</dbReference>
<keyword evidence="18" id="KW-1185">Reference proteome</keyword>
<keyword evidence="10" id="KW-0012">Acyltransferase</keyword>
<evidence type="ECO:0000256" key="9">
    <source>
        <dbReference type="ARBA" id="ARBA00023288"/>
    </source>
</evidence>
<dbReference type="EMBL" id="SGWQ01000017">
    <property type="protein sequence ID" value="RZS30364.1"/>
    <property type="molecule type" value="Genomic_DNA"/>
</dbReference>
<feature type="region of interest" description="Disordered" evidence="14">
    <location>
        <begin position="19"/>
        <end position="47"/>
    </location>
</feature>
<feature type="signal peptide" evidence="15">
    <location>
        <begin position="1"/>
        <end position="22"/>
    </location>
</feature>
<reference evidence="17 18" key="1">
    <citation type="submission" date="2019-02" db="EMBL/GenBank/DDBJ databases">
        <title>Genomic Encyclopedia of Type Strains, Phase IV (KMG-IV): sequencing the most valuable type-strain genomes for metagenomic binning, comparative biology and taxonomic classification.</title>
        <authorList>
            <person name="Goeker M."/>
        </authorList>
    </citation>
    <scope>NUCLEOTIDE SEQUENCE [LARGE SCALE GENOMIC DNA]</scope>
    <source>
        <strain evidence="17 18">DSM 101727</strain>
    </source>
</reference>
<name>A0A4Q7KC30_9PSEU</name>
<dbReference type="GO" id="GO:0005576">
    <property type="term" value="C:extracellular region"/>
    <property type="evidence" value="ECO:0007669"/>
    <property type="project" value="TreeGrafter"/>
</dbReference>
<feature type="domain" description="L,D-TPase catalytic" evidence="16">
    <location>
        <begin position="243"/>
        <end position="368"/>
    </location>
</feature>
<dbReference type="GO" id="GO:0018104">
    <property type="term" value="P:peptidoglycan-protein cross-linking"/>
    <property type="evidence" value="ECO:0007669"/>
    <property type="project" value="TreeGrafter"/>
</dbReference>
<evidence type="ECO:0000256" key="1">
    <source>
        <dbReference type="ARBA" id="ARBA00004752"/>
    </source>
</evidence>
<dbReference type="GO" id="GO:0071972">
    <property type="term" value="F:peptidoglycan L,D-transpeptidase activity"/>
    <property type="evidence" value="ECO:0007669"/>
    <property type="project" value="TreeGrafter"/>
</dbReference>
<comment type="pathway">
    <text evidence="12">Glycan biosynthesis.</text>
</comment>
<evidence type="ECO:0000256" key="2">
    <source>
        <dbReference type="ARBA" id="ARBA00022475"/>
    </source>
</evidence>
<keyword evidence="3" id="KW-0808">Transferase</keyword>
<dbReference type="Gene3D" id="2.60.40.3780">
    <property type="match status" value="1"/>
</dbReference>
<gene>
    <name evidence="17" type="ORF">EV193_11761</name>
</gene>
<dbReference type="PANTHER" id="PTHR30582:SF2">
    <property type="entry name" value="L,D-TRANSPEPTIDASE YCIB-RELATED"/>
    <property type="match status" value="1"/>
</dbReference>
<evidence type="ECO:0000256" key="3">
    <source>
        <dbReference type="ARBA" id="ARBA00022679"/>
    </source>
</evidence>
<accession>A0A4Q7KC30</accession>
<protein>
    <submittedName>
        <fullName evidence="17">Peptidoglycan transpeptidase (ErfK-YbiS-YhnG family)</fullName>
    </submittedName>
</protein>
<sequence length="397" mass="41720">MIIAFAGALLAAVTACTSGSPAAEQPSGQNSSSPPSSGAPTSSSAPKQLALALTPADRAADVAPGEPVTVAATDGKLNQVTLTGQDGRQVAGALSPDGTKWQSSEPLGYGKTYTTVAVAQGAGGGTQESRSTFNTARPKRQISLSVNPQDAQTVGVGQPLAFYFSSAVPDKAAAERAIQINTTPAVEGAFYWMDNNEVHWRPKEFWKPGTKISINAAIYGKHLGGGVYGQEDKRSNVTIGDSVIIRADGGSHQMIVEINGAVARTIPISMGKRGHETPHGTYVVMSEHTNYVMDSSTYGVPIDSPQGYRTPVAVATRVSNSGIFYHSAPWSVKQQGHSNVSHGCINMSTDNAKWLQSISNRGDVFIVANSGGPALQSWDGLGVWQIPWEQWRGGGKR</sequence>
<organism evidence="17 18">
    <name type="scientific">Herbihabitans rhizosphaerae</name>
    <dbReference type="NCBI Taxonomy" id="1872711"/>
    <lineage>
        <taxon>Bacteria</taxon>
        <taxon>Bacillati</taxon>
        <taxon>Actinomycetota</taxon>
        <taxon>Actinomycetes</taxon>
        <taxon>Pseudonocardiales</taxon>
        <taxon>Pseudonocardiaceae</taxon>
        <taxon>Herbihabitans</taxon>
    </lineage>
</organism>
<feature type="active site" description="Proton donor/acceptor" evidence="13">
    <location>
        <position position="326"/>
    </location>
</feature>
<dbReference type="PANTHER" id="PTHR30582">
    <property type="entry name" value="L,D-TRANSPEPTIDASE"/>
    <property type="match status" value="1"/>
</dbReference>
<dbReference type="InterPro" id="IPR005490">
    <property type="entry name" value="LD_TPept_cat_dom"/>
</dbReference>
<comment type="pathway">
    <text evidence="1 13">Cell wall biogenesis; peptidoglycan biosynthesis.</text>
</comment>
<keyword evidence="4 15" id="KW-0732">Signal</keyword>
<dbReference type="UniPathway" id="UPA00219"/>
<dbReference type="Gene3D" id="2.40.440.10">
    <property type="entry name" value="L,D-transpeptidase catalytic domain-like"/>
    <property type="match status" value="1"/>
</dbReference>
<evidence type="ECO:0000256" key="10">
    <source>
        <dbReference type="ARBA" id="ARBA00023315"/>
    </source>
</evidence>
<evidence type="ECO:0000256" key="11">
    <source>
        <dbReference type="ARBA" id="ARBA00023316"/>
    </source>
</evidence>
<evidence type="ECO:0000313" key="17">
    <source>
        <dbReference type="EMBL" id="RZS30364.1"/>
    </source>
</evidence>
<dbReference type="GO" id="GO:0016746">
    <property type="term" value="F:acyltransferase activity"/>
    <property type="evidence" value="ECO:0007669"/>
    <property type="project" value="UniProtKB-KW"/>
</dbReference>
<keyword evidence="2" id="KW-1003">Cell membrane</keyword>
<feature type="region of interest" description="Disordered" evidence="14">
    <location>
        <begin position="82"/>
        <end position="106"/>
    </location>
</feature>
<dbReference type="GO" id="GO:0008360">
    <property type="term" value="P:regulation of cell shape"/>
    <property type="evidence" value="ECO:0007669"/>
    <property type="project" value="UniProtKB-UniRule"/>
</dbReference>
<evidence type="ECO:0000256" key="5">
    <source>
        <dbReference type="ARBA" id="ARBA00022960"/>
    </source>
</evidence>
<evidence type="ECO:0000256" key="4">
    <source>
        <dbReference type="ARBA" id="ARBA00022729"/>
    </source>
</evidence>
<keyword evidence="8" id="KW-0564">Palmitate</keyword>
<dbReference type="InterPro" id="IPR050979">
    <property type="entry name" value="LD-transpeptidase"/>
</dbReference>
<evidence type="ECO:0000256" key="15">
    <source>
        <dbReference type="SAM" id="SignalP"/>
    </source>
</evidence>
<dbReference type="CDD" id="cd16913">
    <property type="entry name" value="YkuD_like"/>
    <property type="match status" value="1"/>
</dbReference>
<evidence type="ECO:0000256" key="13">
    <source>
        <dbReference type="PROSITE-ProRule" id="PRU01373"/>
    </source>
</evidence>
<keyword evidence="7" id="KW-0472">Membrane</keyword>
<dbReference type="InterPro" id="IPR038063">
    <property type="entry name" value="Transpep_catalytic_dom"/>
</dbReference>
<dbReference type="CDD" id="cd13432">
    <property type="entry name" value="LDT_IgD_like_2"/>
    <property type="match status" value="1"/>
</dbReference>
<evidence type="ECO:0000256" key="6">
    <source>
        <dbReference type="ARBA" id="ARBA00022984"/>
    </source>
</evidence>
<evidence type="ECO:0000256" key="12">
    <source>
        <dbReference type="ARBA" id="ARBA00060592"/>
    </source>
</evidence>
<feature type="compositionally biased region" description="Low complexity" evidence="14">
    <location>
        <begin position="25"/>
        <end position="46"/>
    </location>
</feature>
<evidence type="ECO:0000313" key="18">
    <source>
        <dbReference type="Proteomes" id="UP000294257"/>
    </source>
</evidence>
<dbReference type="Proteomes" id="UP000294257">
    <property type="component" value="Unassembled WGS sequence"/>
</dbReference>
<dbReference type="Pfam" id="PF03734">
    <property type="entry name" value="YkuD"/>
    <property type="match status" value="1"/>
</dbReference>
<keyword evidence="5 13" id="KW-0133">Cell shape</keyword>
<dbReference type="SUPFAM" id="SSF141523">
    <property type="entry name" value="L,D-transpeptidase catalytic domain-like"/>
    <property type="match status" value="1"/>
</dbReference>
<dbReference type="InterPro" id="IPR041280">
    <property type="entry name" value="Big_10"/>
</dbReference>
<feature type="chain" id="PRO_5020854015" evidence="15">
    <location>
        <begin position="23"/>
        <end position="397"/>
    </location>
</feature>
<keyword evidence="11 13" id="KW-0961">Cell wall biogenesis/degradation</keyword>
<dbReference type="RefSeq" id="WP_242613805.1">
    <property type="nucleotide sequence ID" value="NZ_SGWQ01000017.1"/>
</dbReference>